<dbReference type="InterPro" id="IPR050863">
    <property type="entry name" value="CenT-Element_Derived"/>
</dbReference>
<evidence type="ECO:0000313" key="3">
    <source>
        <dbReference type="EMBL" id="KAF9728330.1"/>
    </source>
</evidence>
<evidence type="ECO:0000313" key="5">
    <source>
        <dbReference type="Proteomes" id="UP000756921"/>
    </source>
</evidence>
<feature type="region of interest" description="Disordered" evidence="1">
    <location>
        <begin position="243"/>
        <end position="265"/>
    </location>
</feature>
<dbReference type="GO" id="GO:0003677">
    <property type="term" value="F:DNA binding"/>
    <property type="evidence" value="ECO:0007669"/>
    <property type="project" value="TreeGrafter"/>
</dbReference>
<comment type="caution">
    <text evidence="3">The sequence shown here is derived from an EMBL/GenBank/DDBJ whole genome shotgun (WGS) entry which is preliminary data.</text>
</comment>
<dbReference type="GO" id="GO:0005634">
    <property type="term" value="C:nucleus"/>
    <property type="evidence" value="ECO:0007669"/>
    <property type="project" value="TreeGrafter"/>
</dbReference>
<evidence type="ECO:0000256" key="1">
    <source>
        <dbReference type="SAM" id="MobiDB-lite"/>
    </source>
</evidence>
<dbReference type="Proteomes" id="UP000756921">
    <property type="component" value="Unassembled WGS sequence"/>
</dbReference>
<sequence length="427" mass="47558">MNETGIRIGVAKDSFVYTRRGREVLIPTATNRELISLVECVSATGVSLPPMLIMKAKTILEQWAVDLPSDYLINITDSGYANDQTAIDWIKHFDRMTAAATPPETWRLLLIDGHGSHLTAELANFCESHYIQLYALPPHTTHLLQPLDVGCFQPLKWYHSRTLDWASRTGAVDIRRSDFLATLAQIRGQAFKENTIKSGWRKAGLAPFCPEQVIAPLRAAEAARNLNEAVEEAEDVLRYLTPEVNNSSGEEEEEEEEYSSIPVLRGLSPGTQDRFFRQIWDARGSLREELAQAFATPRPHLAPGDIGWSTPKTVRVLNLQEKAVAYSLRCMLPYGVAEDVISTLKGSSVMARTATGLEQALNRTKAAEHASTKRRRRNHRVVNAGGGPIYAKDCREMAIQRIANEAAQQQAAVNARARRALVTRFNT</sequence>
<dbReference type="InterPro" id="IPR004875">
    <property type="entry name" value="DDE_SF_endonuclease_dom"/>
</dbReference>
<proteinExistence type="predicted"/>
<evidence type="ECO:0000259" key="2">
    <source>
        <dbReference type="Pfam" id="PF03184"/>
    </source>
</evidence>
<dbReference type="PANTHER" id="PTHR19303:SF74">
    <property type="entry name" value="POGO TRANSPOSABLE ELEMENT WITH KRAB DOMAIN"/>
    <property type="match status" value="1"/>
</dbReference>
<feature type="domain" description="DDE-1" evidence="2">
    <location>
        <begin position="32"/>
        <end position="200"/>
    </location>
</feature>
<organism evidence="3 5">
    <name type="scientific">Paraphaeosphaeria minitans</name>
    <dbReference type="NCBI Taxonomy" id="565426"/>
    <lineage>
        <taxon>Eukaryota</taxon>
        <taxon>Fungi</taxon>
        <taxon>Dikarya</taxon>
        <taxon>Ascomycota</taxon>
        <taxon>Pezizomycotina</taxon>
        <taxon>Dothideomycetes</taxon>
        <taxon>Pleosporomycetidae</taxon>
        <taxon>Pleosporales</taxon>
        <taxon>Massarineae</taxon>
        <taxon>Didymosphaeriaceae</taxon>
        <taxon>Paraphaeosphaeria</taxon>
    </lineage>
</organism>
<dbReference type="Pfam" id="PF03184">
    <property type="entry name" value="DDE_1"/>
    <property type="match status" value="1"/>
</dbReference>
<evidence type="ECO:0000313" key="4">
    <source>
        <dbReference type="EMBL" id="KAF9728681.1"/>
    </source>
</evidence>
<dbReference type="EMBL" id="WJXW01000032">
    <property type="protein sequence ID" value="KAF9728330.1"/>
    <property type="molecule type" value="Genomic_DNA"/>
</dbReference>
<feature type="compositionally biased region" description="Acidic residues" evidence="1">
    <location>
        <begin position="249"/>
        <end position="258"/>
    </location>
</feature>
<protein>
    <submittedName>
        <fullName evidence="3">Transposase</fullName>
    </submittedName>
</protein>
<gene>
    <name evidence="4" type="ORF">PMIN01_13509</name>
    <name evidence="3" type="ORF">PMIN01_13675</name>
</gene>
<dbReference type="EMBL" id="WJXW01000019">
    <property type="protein sequence ID" value="KAF9728681.1"/>
    <property type="molecule type" value="Genomic_DNA"/>
</dbReference>
<keyword evidence="5" id="KW-1185">Reference proteome</keyword>
<dbReference type="AlphaFoldDB" id="A0A9P6G5Q3"/>
<accession>A0A9P6G5Q3</accession>
<feature type="region of interest" description="Disordered" evidence="1">
    <location>
        <begin position="364"/>
        <end position="384"/>
    </location>
</feature>
<dbReference type="PANTHER" id="PTHR19303">
    <property type="entry name" value="TRANSPOSON"/>
    <property type="match status" value="1"/>
</dbReference>
<dbReference type="OrthoDB" id="5425161at2759"/>
<name>A0A9P6G5Q3_9PLEO</name>
<reference evidence="3" key="1">
    <citation type="journal article" date="2020" name="Mol. Plant Microbe Interact.">
        <title>Genome Sequence of the Biocontrol Agent Coniothyrium minitans strain Conio (IMI 134523).</title>
        <authorList>
            <person name="Patel D."/>
            <person name="Shittu T.A."/>
            <person name="Baroncelli R."/>
            <person name="Muthumeenakshi S."/>
            <person name="Osborne T.H."/>
            <person name="Janganan T.K."/>
            <person name="Sreenivasaprasad S."/>
        </authorList>
    </citation>
    <scope>NUCLEOTIDE SEQUENCE</scope>
    <source>
        <strain evidence="3">Conio</strain>
    </source>
</reference>